<evidence type="ECO:0000313" key="2">
    <source>
        <dbReference type="EMBL" id="CAG8768416.1"/>
    </source>
</evidence>
<gene>
    <name evidence="2" type="ORF">DERYTH_LOCUS18453</name>
</gene>
<evidence type="ECO:0000313" key="3">
    <source>
        <dbReference type="Proteomes" id="UP000789405"/>
    </source>
</evidence>
<dbReference type="AlphaFoldDB" id="A0A9N9J7N4"/>
<dbReference type="SMART" id="SM00367">
    <property type="entry name" value="LRR_CC"/>
    <property type="match status" value="6"/>
</dbReference>
<dbReference type="Gene3D" id="3.80.10.10">
    <property type="entry name" value="Ribonuclease Inhibitor"/>
    <property type="match status" value="2"/>
</dbReference>
<sequence>MYSVPILWEVVSFRGKNKKRCRLWERFTKSINMQTPLYILRLDCLCIQWCEVTNDTLYQIGNLCPNLHRLTINNCHGFSSKTIGKIVHSKLTYLKLYNNTKGPHQCHHIRDKTLCEIAISCPNLTYLNLEYSNHISDISVIEIAKSCNKLEHIHIGGPNITDASLKEIAYSYPKLCHLRLGESCKITNDGICAIAISHPNMHCFSFADYDFGGRDINFDISIKTIARSCHKLKSLDISWVHITDECISTLADLCQDLEGLNLEGCDITNSSIYTIINSCHNL</sequence>
<organism evidence="2 3">
    <name type="scientific">Dentiscutata erythropus</name>
    <dbReference type="NCBI Taxonomy" id="1348616"/>
    <lineage>
        <taxon>Eukaryota</taxon>
        <taxon>Fungi</taxon>
        <taxon>Fungi incertae sedis</taxon>
        <taxon>Mucoromycota</taxon>
        <taxon>Glomeromycotina</taxon>
        <taxon>Glomeromycetes</taxon>
        <taxon>Diversisporales</taxon>
        <taxon>Gigasporaceae</taxon>
        <taxon>Dentiscutata</taxon>
    </lineage>
</organism>
<feature type="domain" description="F-box/LRR-repeat protein 15-like leucin rich repeat" evidence="1">
    <location>
        <begin position="57"/>
        <end position="255"/>
    </location>
</feature>
<name>A0A9N9J7N4_9GLOM</name>
<dbReference type="EMBL" id="CAJVPY010018742">
    <property type="protein sequence ID" value="CAG8768416.1"/>
    <property type="molecule type" value="Genomic_DNA"/>
</dbReference>
<dbReference type="OrthoDB" id="550575at2759"/>
<dbReference type="SUPFAM" id="SSF52047">
    <property type="entry name" value="RNI-like"/>
    <property type="match status" value="1"/>
</dbReference>
<dbReference type="InterPro" id="IPR057207">
    <property type="entry name" value="FBXL15_LRR"/>
</dbReference>
<dbReference type="Pfam" id="PF25372">
    <property type="entry name" value="DUF7885"/>
    <property type="match status" value="1"/>
</dbReference>
<dbReference type="Proteomes" id="UP000789405">
    <property type="component" value="Unassembled WGS sequence"/>
</dbReference>
<reference evidence="2" key="1">
    <citation type="submission" date="2021-06" db="EMBL/GenBank/DDBJ databases">
        <authorList>
            <person name="Kallberg Y."/>
            <person name="Tangrot J."/>
            <person name="Rosling A."/>
        </authorList>
    </citation>
    <scope>NUCLEOTIDE SEQUENCE</scope>
    <source>
        <strain evidence="2">MA453B</strain>
    </source>
</reference>
<dbReference type="GO" id="GO:0031146">
    <property type="term" value="P:SCF-dependent proteasomal ubiquitin-dependent protein catabolic process"/>
    <property type="evidence" value="ECO:0007669"/>
    <property type="project" value="TreeGrafter"/>
</dbReference>
<comment type="caution">
    <text evidence="2">The sequence shown here is derived from an EMBL/GenBank/DDBJ whole genome shotgun (WGS) entry which is preliminary data.</text>
</comment>
<dbReference type="InterPro" id="IPR032675">
    <property type="entry name" value="LRR_dom_sf"/>
</dbReference>
<dbReference type="PANTHER" id="PTHR13318">
    <property type="entry name" value="PARTNER OF PAIRED, ISOFORM B-RELATED"/>
    <property type="match status" value="1"/>
</dbReference>
<proteinExistence type="predicted"/>
<dbReference type="InterPro" id="IPR006553">
    <property type="entry name" value="Leu-rich_rpt_Cys-con_subtyp"/>
</dbReference>
<keyword evidence="3" id="KW-1185">Reference proteome</keyword>
<dbReference type="GO" id="GO:0019005">
    <property type="term" value="C:SCF ubiquitin ligase complex"/>
    <property type="evidence" value="ECO:0007669"/>
    <property type="project" value="TreeGrafter"/>
</dbReference>
<protein>
    <submittedName>
        <fullName evidence="2">22120_t:CDS:1</fullName>
    </submittedName>
</protein>
<accession>A0A9N9J7N4</accession>
<evidence type="ECO:0000259" key="1">
    <source>
        <dbReference type="Pfam" id="PF25372"/>
    </source>
</evidence>